<organism evidence="9 10">
    <name type="scientific">Actinomadura sediminis</name>
    <dbReference type="NCBI Taxonomy" id="1038904"/>
    <lineage>
        <taxon>Bacteria</taxon>
        <taxon>Bacillati</taxon>
        <taxon>Actinomycetota</taxon>
        <taxon>Actinomycetes</taxon>
        <taxon>Streptosporangiales</taxon>
        <taxon>Thermomonosporaceae</taxon>
        <taxon>Actinomadura</taxon>
    </lineage>
</organism>
<comment type="similarity">
    <text evidence="2 5">Belongs to the acyl-CoA dehydrogenase family.</text>
</comment>
<sequence length="392" mass="43126">MTLNSLPGDLYHMQDLLDEREQEIVGRVRTFLEEKVAPIANDCWARAEFPFDLIPGYAELGVAGLPFEECPGERPSSLLTGFLAMDMARVDPSMATFFGVHSGLAMGSIGRCGSPEQRARWLPAMGRMEKIGAFALTEPEGGSDVALGLRTTARRDGDHWILNGAKRWIGNATFADLVVVWARDEDDGQVKGFVVGKDAPGFTATRIENKIALRTVQNADIVLEDCRVPEEDRLAEARSFRDTAAVLRRTRSGVAWQAVGVMLAAYEIARRYAIEREQFGRVIAEFQLVQDLLVRMLGNATASLGMVVRLAQLQDAGMYRDEHSALAKAYCTTRMREAVGWARELMAGNGIVLDYDIGRFVADAEALYSYEGTREINTLIVGRAATGHGAFV</sequence>
<dbReference type="PANTHER" id="PTHR43188:SF1">
    <property type="entry name" value="ACYL-COA DEHYDROGENASE"/>
    <property type="match status" value="1"/>
</dbReference>
<dbReference type="SUPFAM" id="SSF47203">
    <property type="entry name" value="Acyl-CoA dehydrogenase C-terminal domain-like"/>
    <property type="match status" value="1"/>
</dbReference>
<evidence type="ECO:0000313" key="10">
    <source>
        <dbReference type="Proteomes" id="UP001596972"/>
    </source>
</evidence>
<evidence type="ECO:0000256" key="4">
    <source>
        <dbReference type="ARBA" id="ARBA00022827"/>
    </source>
</evidence>
<evidence type="ECO:0000256" key="5">
    <source>
        <dbReference type="RuleBase" id="RU362125"/>
    </source>
</evidence>
<evidence type="ECO:0000259" key="7">
    <source>
        <dbReference type="Pfam" id="PF02770"/>
    </source>
</evidence>
<evidence type="ECO:0000256" key="3">
    <source>
        <dbReference type="ARBA" id="ARBA00022630"/>
    </source>
</evidence>
<evidence type="ECO:0000313" key="9">
    <source>
        <dbReference type="EMBL" id="MFD0904474.1"/>
    </source>
</evidence>
<evidence type="ECO:0000259" key="8">
    <source>
        <dbReference type="Pfam" id="PF02771"/>
    </source>
</evidence>
<proteinExistence type="inferred from homology"/>
<keyword evidence="5" id="KW-0560">Oxidoreductase</keyword>
<dbReference type="Pfam" id="PF02771">
    <property type="entry name" value="Acyl-CoA_dh_N"/>
    <property type="match status" value="1"/>
</dbReference>
<keyword evidence="10" id="KW-1185">Reference proteome</keyword>
<dbReference type="RefSeq" id="WP_378304371.1">
    <property type="nucleotide sequence ID" value="NZ_JBHTJA010000087.1"/>
</dbReference>
<dbReference type="Pfam" id="PF02770">
    <property type="entry name" value="Acyl-CoA_dh_M"/>
    <property type="match status" value="1"/>
</dbReference>
<dbReference type="Gene3D" id="1.20.140.10">
    <property type="entry name" value="Butyryl-CoA Dehydrogenase, subunit A, domain 3"/>
    <property type="match status" value="1"/>
</dbReference>
<dbReference type="SUPFAM" id="SSF56645">
    <property type="entry name" value="Acyl-CoA dehydrogenase NM domain-like"/>
    <property type="match status" value="1"/>
</dbReference>
<keyword evidence="3 5" id="KW-0285">Flavoprotein</keyword>
<dbReference type="EMBL" id="JBHTJA010000087">
    <property type="protein sequence ID" value="MFD0904474.1"/>
    <property type="molecule type" value="Genomic_DNA"/>
</dbReference>
<protein>
    <submittedName>
        <fullName evidence="9">Acyl-CoA dehydrogenase family protein</fullName>
    </submittedName>
</protein>
<accession>A0ABW3EVJ3</accession>
<evidence type="ECO:0000256" key="1">
    <source>
        <dbReference type="ARBA" id="ARBA00001974"/>
    </source>
</evidence>
<feature type="domain" description="Acyl-CoA dehydrogenase/oxidase N-terminal" evidence="8">
    <location>
        <begin position="19"/>
        <end position="129"/>
    </location>
</feature>
<comment type="caution">
    <text evidence="9">The sequence shown here is derived from an EMBL/GenBank/DDBJ whole genome shotgun (WGS) entry which is preliminary data.</text>
</comment>
<gene>
    <name evidence="9" type="ORF">ACFQ11_29100</name>
</gene>
<dbReference type="Gene3D" id="2.40.110.10">
    <property type="entry name" value="Butyryl-CoA Dehydrogenase, subunit A, domain 2"/>
    <property type="match status" value="1"/>
</dbReference>
<feature type="domain" description="Acyl-CoA oxidase/dehydrogenase middle" evidence="7">
    <location>
        <begin position="133"/>
        <end position="226"/>
    </location>
</feature>
<comment type="cofactor">
    <cofactor evidence="1 5">
        <name>FAD</name>
        <dbReference type="ChEBI" id="CHEBI:57692"/>
    </cofactor>
</comment>
<dbReference type="Gene3D" id="1.10.540.10">
    <property type="entry name" value="Acyl-CoA dehydrogenase/oxidase, N-terminal domain"/>
    <property type="match status" value="1"/>
</dbReference>
<dbReference type="InterPro" id="IPR046373">
    <property type="entry name" value="Acyl-CoA_Oxase/DH_mid-dom_sf"/>
</dbReference>
<dbReference type="InterPro" id="IPR036250">
    <property type="entry name" value="AcylCo_DH-like_C"/>
</dbReference>
<keyword evidence="4 5" id="KW-0274">FAD</keyword>
<dbReference type="InterPro" id="IPR037069">
    <property type="entry name" value="AcylCoA_DH/ox_N_sf"/>
</dbReference>
<evidence type="ECO:0000259" key="6">
    <source>
        <dbReference type="Pfam" id="PF00441"/>
    </source>
</evidence>
<reference evidence="10" key="1">
    <citation type="journal article" date="2019" name="Int. J. Syst. Evol. Microbiol.">
        <title>The Global Catalogue of Microorganisms (GCM) 10K type strain sequencing project: providing services to taxonomists for standard genome sequencing and annotation.</title>
        <authorList>
            <consortium name="The Broad Institute Genomics Platform"/>
            <consortium name="The Broad Institute Genome Sequencing Center for Infectious Disease"/>
            <person name="Wu L."/>
            <person name="Ma J."/>
        </authorList>
    </citation>
    <scope>NUCLEOTIDE SEQUENCE [LARGE SCALE GENOMIC DNA]</scope>
    <source>
        <strain evidence="10">JCM 31202</strain>
    </source>
</reference>
<dbReference type="InterPro" id="IPR013786">
    <property type="entry name" value="AcylCoA_DH/ox_N"/>
</dbReference>
<dbReference type="InterPro" id="IPR006091">
    <property type="entry name" value="Acyl-CoA_Oxase/DH_mid-dom"/>
</dbReference>
<dbReference type="InterPro" id="IPR045008">
    <property type="entry name" value="ACX4-like"/>
</dbReference>
<dbReference type="InterPro" id="IPR009100">
    <property type="entry name" value="AcylCoA_DH/oxidase_NM_dom_sf"/>
</dbReference>
<name>A0ABW3EVJ3_9ACTN</name>
<dbReference type="PANTHER" id="PTHR43188">
    <property type="entry name" value="ACYL-COENZYME A OXIDASE"/>
    <property type="match status" value="1"/>
</dbReference>
<feature type="domain" description="Acyl-CoA dehydrogenase/oxidase C-terminal" evidence="6">
    <location>
        <begin position="245"/>
        <end position="385"/>
    </location>
</feature>
<dbReference type="Proteomes" id="UP001596972">
    <property type="component" value="Unassembled WGS sequence"/>
</dbReference>
<evidence type="ECO:0000256" key="2">
    <source>
        <dbReference type="ARBA" id="ARBA00009347"/>
    </source>
</evidence>
<dbReference type="InterPro" id="IPR009075">
    <property type="entry name" value="AcylCo_DH/oxidase_C"/>
</dbReference>
<dbReference type="Pfam" id="PF00441">
    <property type="entry name" value="Acyl-CoA_dh_1"/>
    <property type="match status" value="1"/>
</dbReference>